<name>A0A3Q1FSL8_9TELE</name>
<sequence>NKLKKNLVQKLKGDGKPKKAKEEDHLEHIPFRLREIMKSKHRMKKGSLNSKKLKDSQDGDIPVPHFKRGKQEGVKAYLRRMDNETKHVLFLTKNQVDRKPELDADKQEKPAGKGKSDKKKEHDKVRLQKLHQKKLDRQETKMEKEMFIDTVAFGEVSMAPPSLSVKPKKAQLKPQKAAKELLLNSLLGHTAASTTKPSMARQRIMEEERVRAVEAYRLLKKQKQQHKHLYSQISKKVGSK</sequence>
<dbReference type="PANTHER" id="PTHR21838:SF2">
    <property type="entry name" value="COILED-COIL DOMAIN-CONTAINING PROTEIN 137"/>
    <property type="match status" value="1"/>
</dbReference>
<dbReference type="Proteomes" id="UP000257200">
    <property type="component" value="Unplaced"/>
</dbReference>
<feature type="compositionally biased region" description="Basic and acidic residues" evidence="1">
    <location>
        <begin position="11"/>
        <end position="38"/>
    </location>
</feature>
<keyword evidence="3" id="KW-1185">Reference proteome</keyword>
<evidence type="ECO:0000313" key="3">
    <source>
        <dbReference type="Proteomes" id="UP000257200"/>
    </source>
</evidence>
<protein>
    <submittedName>
        <fullName evidence="2">Coiled-coil domain containing 137</fullName>
    </submittedName>
</protein>
<dbReference type="InterPro" id="IPR026680">
    <property type="entry name" value="CCDC137"/>
</dbReference>
<evidence type="ECO:0000256" key="1">
    <source>
        <dbReference type="SAM" id="MobiDB-lite"/>
    </source>
</evidence>
<reference evidence="2" key="1">
    <citation type="submission" date="2025-08" db="UniProtKB">
        <authorList>
            <consortium name="Ensembl"/>
        </authorList>
    </citation>
    <scope>IDENTIFICATION</scope>
</reference>
<dbReference type="GO" id="GO:0005634">
    <property type="term" value="C:nucleus"/>
    <property type="evidence" value="ECO:0007669"/>
    <property type="project" value="TreeGrafter"/>
</dbReference>
<proteinExistence type="predicted"/>
<feature type="region of interest" description="Disordered" evidence="1">
    <location>
        <begin position="89"/>
        <end position="138"/>
    </location>
</feature>
<accession>A0A3Q1FSL8</accession>
<dbReference type="GeneTree" id="ENSGT00390000004169"/>
<dbReference type="AlphaFoldDB" id="A0A3Q1FSL8"/>
<evidence type="ECO:0000313" key="2">
    <source>
        <dbReference type="Ensembl" id="ENSAPOP00000020248.1"/>
    </source>
</evidence>
<feature type="region of interest" description="Disordered" evidence="1">
    <location>
        <begin position="1"/>
        <end position="68"/>
    </location>
</feature>
<dbReference type="PANTHER" id="PTHR21838">
    <property type="entry name" value="COILED-COIL DOMAIN-CONTAINING PROTEIN 137"/>
    <property type="match status" value="1"/>
</dbReference>
<feature type="compositionally biased region" description="Basic and acidic residues" evidence="1">
    <location>
        <begin position="95"/>
        <end position="126"/>
    </location>
</feature>
<dbReference type="Ensembl" id="ENSAPOT00000030329.1">
    <property type="protein sequence ID" value="ENSAPOP00000020248.1"/>
    <property type="gene ID" value="ENSAPOG00000023854.1"/>
</dbReference>
<reference evidence="2" key="2">
    <citation type="submission" date="2025-09" db="UniProtKB">
        <authorList>
            <consortium name="Ensembl"/>
        </authorList>
    </citation>
    <scope>IDENTIFICATION</scope>
</reference>
<organism evidence="2 3">
    <name type="scientific">Acanthochromis polyacanthus</name>
    <name type="common">spiny chromis</name>
    <dbReference type="NCBI Taxonomy" id="80966"/>
    <lineage>
        <taxon>Eukaryota</taxon>
        <taxon>Metazoa</taxon>
        <taxon>Chordata</taxon>
        <taxon>Craniata</taxon>
        <taxon>Vertebrata</taxon>
        <taxon>Euteleostomi</taxon>
        <taxon>Actinopterygii</taxon>
        <taxon>Neopterygii</taxon>
        <taxon>Teleostei</taxon>
        <taxon>Neoteleostei</taxon>
        <taxon>Acanthomorphata</taxon>
        <taxon>Ovalentaria</taxon>
        <taxon>Pomacentridae</taxon>
        <taxon>Acanthochromis</taxon>
    </lineage>
</organism>